<dbReference type="GeneID" id="30975776"/>
<dbReference type="EMBL" id="KV878987">
    <property type="protein sequence ID" value="OJJ96102.1"/>
    <property type="molecule type" value="Genomic_DNA"/>
</dbReference>
<dbReference type="AlphaFoldDB" id="A0A1L9WIU0"/>
<dbReference type="InterPro" id="IPR032710">
    <property type="entry name" value="NTF2-like_dom_sf"/>
</dbReference>
<dbReference type="OrthoDB" id="3724021at2759"/>
<proteinExistence type="predicted"/>
<dbReference type="InterPro" id="IPR037401">
    <property type="entry name" value="SnoaL-like"/>
</dbReference>
<reference evidence="3" key="1">
    <citation type="journal article" date="2017" name="Genome Biol.">
        <title>Comparative genomics reveals high biological diversity and specific adaptations in the industrially and medically important fungal genus Aspergillus.</title>
        <authorList>
            <person name="de Vries R.P."/>
            <person name="Riley R."/>
            <person name="Wiebenga A."/>
            <person name="Aguilar-Osorio G."/>
            <person name="Amillis S."/>
            <person name="Uchima C.A."/>
            <person name="Anderluh G."/>
            <person name="Asadollahi M."/>
            <person name="Askin M."/>
            <person name="Barry K."/>
            <person name="Battaglia E."/>
            <person name="Bayram O."/>
            <person name="Benocci T."/>
            <person name="Braus-Stromeyer S.A."/>
            <person name="Caldana C."/>
            <person name="Canovas D."/>
            <person name="Cerqueira G.C."/>
            <person name="Chen F."/>
            <person name="Chen W."/>
            <person name="Choi C."/>
            <person name="Clum A."/>
            <person name="Dos Santos R.A."/>
            <person name="Damasio A.R."/>
            <person name="Diallinas G."/>
            <person name="Emri T."/>
            <person name="Fekete E."/>
            <person name="Flipphi M."/>
            <person name="Freyberg S."/>
            <person name="Gallo A."/>
            <person name="Gournas C."/>
            <person name="Habgood R."/>
            <person name="Hainaut M."/>
            <person name="Harispe M.L."/>
            <person name="Henrissat B."/>
            <person name="Hilden K.S."/>
            <person name="Hope R."/>
            <person name="Hossain A."/>
            <person name="Karabika E."/>
            <person name="Karaffa L."/>
            <person name="Karanyi Z."/>
            <person name="Krasevec N."/>
            <person name="Kuo A."/>
            <person name="Kusch H."/>
            <person name="LaButti K."/>
            <person name="Lagendijk E.L."/>
            <person name="Lapidus A."/>
            <person name="Levasseur A."/>
            <person name="Lindquist E."/>
            <person name="Lipzen A."/>
            <person name="Logrieco A.F."/>
            <person name="MacCabe A."/>
            <person name="Maekelae M.R."/>
            <person name="Malavazi I."/>
            <person name="Melin P."/>
            <person name="Meyer V."/>
            <person name="Mielnichuk N."/>
            <person name="Miskei M."/>
            <person name="Molnar A.P."/>
            <person name="Mule G."/>
            <person name="Ngan C.Y."/>
            <person name="Orejas M."/>
            <person name="Orosz E."/>
            <person name="Ouedraogo J.P."/>
            <person name="Overkamp K.M."/>
            <person name="Park H.-S."/>
            <person name="Perrone G."/>
            <person name="Piumi F."/>
            <person name="Punt P.J."/>
            <person name="Ram A.F."/>
            <person name="Ramon A."/>
            <person name="Rauscher S."/>
            <person name="Record E."/>
            <person name="Riano-Pachon D.M."/>
            <person name="Robert V."/>
            <person name="Roehrig J."/>
            <person name="Ruller R."/>
            <person name="Salamov A."/>
            <person name="Salih N.S."/>
            <person name="Samson R.A."/>
            <person name="Sandor E."/>
            <person name="Sanguinetti M."/>
            <person name="Schuetze T."/>
            <person name="Sepcic K."/>
            <person name="Shelest E."/>
            <person name="Sherlock G."/>
            <person name="Sophianopoulou V."/>
            <person name="Squina F.M."/>
            <person name="Sun H."/>
            <person name="Susca A."/>
            <person name="Todd R.B."/>
            <person name="Tsang A."/>
            <person name="Unkles S.E."/>
            <person name="van de Wiele N."/>
            <person name="van Rossen-Uffink D."/>
            <person name="Oliveira J.V."/>
            <person name="Vesth T.C."/>
            <person name="Visser J."/>
            <person name="Yu J.-H."/>
            <person name="Zhou M."/>
            <person name="Andersen M.R."/>
            <person name="Archer D.B."/>
            <person name="Baker S.E."/>
            <person name="Benoit I."/>
            <person name="Brakhage A.A."/>
            <person name="Braus G.H."/>
            <person name="Fischer R."/>
            <person name="Frisvad J.C."/>
            <person name="Goldman G.H."/>
            <person name="Houbraken J."/>
            <person name="Oakley B."/>
            <person name="Pocsi I."/>
            <person name="Scazzocchio C."/>
            <person name="Seiboth B."/>
            <person name="vanKuyk P.A."/>
            <person name="Wortman J."/>
            <person name="Dyer P.S."/>
            <person name="Grigoriev I.V."/>
        </authorList>
    </citation>
    <scope>NUCLEOTIDE SEQUENCE [LARGE SCALE GENOMIC DNA]</scope>
    <source>
        <strain evidence="3">ATCC 16872 / CBS 172.66 / WB 5094</strain>
    </source>
</reference>
<gene>
    <name evidence="2" type="ORF">ASPACDRAFT_47457</name>
</gene>
<name>A0A1L9WIU0_ASPA1</name>
<dbReference type="RefSeq" id="XP_020052442.1">
    <property type="nucleotide sequence ID" value="XM_020201962.1"/>
</dbReference>
<evidence type="ECO:0000313" key="2">
    <source>
        <dbReference type="EMBL" id="OJJ96102.1"/>
    </source>
</evidence>
<evidence type="ECO:0000259" key="1">
    <source>
        <dbReference type="Pfam" id="PF13577"/>
    </source>
</evidence>
<dbReference type="OMA" id="HAICPVE"/>
<protein>
    <recommendedName>
        <fullName evidence="1">SnoaL-like domain-containing protein</fullName>
    </recommendedName>
</protein>
<organism evidence="2 3">
    <name type="scientific">Aspergillus aculeatus (strain ATCC 16872 / CBS 172.66 / WB 5094)</name>
    <dbReference type="NCBI Taxonomy" id="690307"/>
    <lineage>
        <taxon>Eukaryota</taxon>
        <taxon>Fungi</taxon>
        <taxon>Dikarya</taxon>
        <taxon>Ascomycota</taxon>
        <taxon>Pezizomycotina</taxon>
        <taxon>Eurotiomycetes</taxon>
        <taxon>Eurotiomycetidae</taxon>
        <taxon>Eurotiales</taxon>
        <taxon>Aspergillaceae</taxon>
        <taxon>Aspergillus</taxon>
        <taxon>Aspergillus subgen. Circumdati</taxon>
    </lineage>
</organism>
<dbReference type="Gene3D" id="3.10.450.50">
    <property type="match status" value="1"/>
</dbReference>
<feature type="domain" description="SnoaL-like" evidence="1">
    <location>
        <begin position="8"/>
        <end position="131"/>
    </location>
</feature>
<dbReference type="Proteomes" id="UP000184546">
    <property type="component" value="Unassembled WGS sequence"/>
</dbReference>
<keyword evidence="3" id="KW-1185">Reference proteome</keyword>
<dbReference type="VEuPathDB" id="FungiDB:ASPACDRAFT_47457"/>
<accession>A0A1L9WIU0</accession>
<evidence type="ECO:0000313" key="3">
    <source>
        <dbReference type="Proteomes" id="UP000184546"/>
    </source>
</evidence>
<sequence length="203" mass="23270">MSCTTDEILIHSNIKSLLVRERYYRDTSQWQKLRDCYHPDASQTHIEITWYQGDINGFVRGSADMSARGTGAVHTICPIEVHLNGDKEQALTESTGSISIRFVYEGRQYDCVSYTRFISRLQIVDGQWKLLTLEAIYDRDNIVPVLPGAPADFHIAPETRESYKCISWLLARKGFKIKEDLPGGDYPASCERLMLEGFEWLNK</sequence>
<dbReference type="Pfam" id="PF13577">
    <property type="entry name" value="SnoaL_4"/>
    <property type="match status" value="1"/>
</dbReference>
<dbReference type="SUPFAM" id="SSF54427">
    <property type="entry name" value="NTF2-like"/>
    <property type="match status" value="1"/>
</dbReference>